<dbReference type="Proteomes" id="UP000285146">
    <property type="component" value="Unassembled WGS sequence"/>
</dbReference>
<comment type="catalytic activity">
    <reaction evidence="1">
        <text>Hydrolysis of (1-&gt;3)-beta-D-glucosidic linkages in (1-&gt;3)-beta-D-glucans.</text>
        <dbReference type="EC" id="3.2.1.39"/>
    </reaction>
</comment>
<evidence type="ECO:0000256" key="5">
    <source>
        <dbReference type="ARBA" id="ARBA00022475"/>
    </source>
</evidence>
<dbReference type="GO" id="GO:0071555">
    <property type="term" value="P:cell wall organization"/>
    <property type="evidence" value="ECO:0007669"/>
    <property type="project" value="UniProtKB-KW"/>
</dbReference>
<dbReference type="EMBL" id="LKEB01000059">
    <property type="protein sequence ID" value="ROV99181.1"/>
    <property type="molecule type" value="Genomic_DNA"/>
</dbReference>
<dbReference type="AlphaFoldDB" id="A0A423W776"/>
<dbReference type="Gene3D" id="3.20.20.80">
    <property type="entry name" value="Glycosidases"/>
    <property type="match status" value="1"/>
</dbReference>
<keyword evidence="5" id="KW-1003">Cell membrane</keyword>
<evidence type="ECO:0000256" key="3">
    <source>
        <dbReference type="ARBA" id="ARBA00008773"/>
    </source>
</evidence>
<evidence type="ECO:0000313" key="19">
    <source>
        <dbReference type="Proteomes" id="UP000285146"/>
    </source>
</evidence>
<keyword evidence="11" id="KW-0961">Cell wall biogenesis/degradation</keyword>
<evidence type="ECO:0000313" key="18">
    <source>
        <dbReference type="EMBL" id="ROV99181.1"/>
    </source>
</evidence>
<evidence type="ECO:0000256" key="8">
    <source>
        <dbReference type="ARBA" id="ARBA00023136"/>
    </source>
</evidence>
<dbReference type="InterPro" id="IPR050732">
    <property type="entry name" value="Beta-glucan_modifiers"/>
</dbReference>
<dbReference type="GO" id="GO:0009986">
    <property type="term" value="C:cell surface"/>
    <property type="evidence" value="ECO:0007669"/>
    <property type="project" value="TreeGrafter"/>
</dbReference>
<dbReference type="GO" id="GO:0005886">
    <property type="term" value="C:plasma membrane"/>
    <property type="evidence" value="ECO:0007669"/>
    <property type="project" value="UniProtKB-SubCell"/>
</dbReference>
<evidence type="ECO:0000256" key="9">
    <source>
        <dbReference type="ARBA" id="ARBA00023180"/>
    </source>
</evidence>
<keyword evidence="10" id="KW-0119">Carbohydrate metabolism</keyword>
<dbReference type="FunFam" id="3.20.20.80:FF:000151">
    <property type="entry name" value="Glucan endo-1,3-beta-glucosidase btgC"/>
    <property type="match status" value="1"/>
</dbReference>
<name>A0A423W776_9PEZI</name>
<evidence type="ECO:0000256" key="15">
    <source>
        <dbReference type="ARBA" id="ARBA00043078"/>
    </source>
</evidence>
<feature type="compositionally biased region" description="Polar residues" evidence="16">
    <location>
        <begin position="130"/>
        <end position="144"/>
    </location>
</feature>
<evidence type="ECO:0000256" key="11">
    <source>
        <dbReference type="ARBA" id="ARBA00023316"/>
    </source>
</evidence>
<keyword evidence="6" id="KW-0378">Hydrolase</keyword>
<keyword evidence="7" id="KW-0735">Signal-anchor</keyword>
<feature type="region of interest" description="Disordered" evidence="16">
    <location>
        <begin position="130"/>
        <end position="151"/>
    </location>
</feature>
<dbReference type="SUPFAM" id="SSF51445">
    <property type="entry name" value="(Trans)glycosidases"/>
    <property type="match status" value="1"/>
</dbReference>
<evidence type="ECO:0000256" key="4">
    <source>
        <dbReference type="ARBA" id="ARBA00012780"/>
    </source>
</evidence>
<gene>
    <name evidence="18" type="ORF">VPNG_08237</name>
</gene>
<evidence type="ECO:0000256" key="1">
    <source>
        <dbReference type="ARBA" id="ARBA00000382"/>
    </source>
</evidence>
<dbReference type="PANTHER" id="PTHR16631:SF17">
    <property type="entry name" value="GLUCAN ENDO-1,3-BETA-GLUCOSIDASE BTGC"/>
    <property type="match status" value="1"/>
</dbReference>
<dbReference type="InParanoid" id="A0A423W776"/>
<evidence type="ECO:0000256" key="17">
    <source>
        <dbReference type="SAM" id="Phobius"/>
    </source>
</evidence>
<feature type="region of interest" description="Disordered" evidence="16">
    <location>
        <begin position="1"/>
        <end position="33"/>
    </location>
</feature>
<dbReference type="GO" id="GO:0005576">
    <property type="term" value="C:extracellular region"/>
    <property type="evidence" value="ECO:0007669"/>
    <property type="project" value="TreeGrafter"/>
</dbReference>
<evidence type="ECO:0000256" key="13">
    <source>
        <dbReference type="ARBA" id="ARBA00037649"/>
    </source>
</evidence>
<feature type="transmembrane region" description="Helical" evidence="17">
    <location>
        <begin position="326"/>
        <end position="350"/>
    </location>
</feature>
<sequence>MPGAHPDSAFSELQGNRMDGPPPNSSRNPYLAAGATASLGSGVAADPGLPPRYTQAAIPPQMEGYWTPETDHYDQQGDIITPGANKFSRATAGGVAGVAYNVVESDPRESRLEAIRGTNYPQQAFQTQQTYGRDNDGYGTQTPTEYLRPGPKAYTGDVGVSRDSHSSLQGLNAAAVPMGEARSPGYGAGPYIDDPYMGYSGHSLQNLGVVHPDDIYDDGDDGLEYTRKGARNSIMGIGGQSSRSGHNRAAAATGGAAAGAGVIGALGGLVSRNAGNQDGSGLYNAVQTGANTGHQGVGANPIDLGTEGEKSAWLAKQGATSKRWKWVVMAAVALIIAAAIACGVYFGAFYHKDNHSGGVSGGGSGQSASDDSAHNGDLSLQSPEIQKLLNNTNLHKVFPGIDYTPINTQYPDCLANPASQNNVTRDVAVLSQLTNTLRLYGTDCNQTELLIHAINQLEMNDTIKIWMGVWQDGNATTNARQLSQMWDILDNYGDSPFKGVIVANEILYRKEMTATKLGDLLSEVRTNITNKGMSLPVATSDLGDDWTSELAEMSDYIMSNIHPFFGGVNAKDAAAWTYSFWENNNGEYFKSDSSKNIIAETGWPSQGGTDCGTTKITDCPDASVAGIEEMNQFMSDWVCQALENGTQYFWFESFDEPWKISYDSGDENWEDHWGIMDVNRKLKDGVTIPDCGGKTVD</sequence>
<dbReference type="GO" id="GO:0009277">
    <property type="term" value="C:fungal-type cell wall"/>
    <property type="evidence" value="ECO:0007669"/>
    <property type="project" value="TreeGrafter"/>
</dbReference>
<keyword evidence="19" id="KW-1185">Reference proteome</keyword>
<evidence type="ECO:0000256" key="7">
    <source>
        <dbReference type="ARBA" id="ARBA00022968"/>
    </source>
</evidence>
<keyword evidence="12" id="KW-0624">Polysaccharide degradation</keyword>
<keyword evidence="17" id="KW-0812">Transmembrane</keyword>
<accession>A0A423W776</accession>
<comment type="similarity">
    <text evidence="3">Belongs to the glycosyl hydrolase 17 family.</text>
</comment>
<evidence type="ECO:0000256" key="12">
    <source>
        <dbReference type="ARBA" id="ARBA00023326"/>
    </source>
</evidence>
<evidence type="ECO:0000256" key="14">
    <source>
        <dbReference type="ARBA" id="ARBA00042373"/>
    </source>
</evidence>
<proteinExistence type="inferred from homology"/>
<evidence type="ECO:0000256" key="16">
    <source>
        <dbReference type="SAM" id="MobiDB-lite"/>
    </source>
</evidence>
<evidence type="ECO:0000256" key="10">
    <source>
        <dbReference type="ARBA" id="ARBA00023277"/>
    </source>
</evidence>
<keyword evidence="17" id="KW-1133">Transmembrane helix</keyword>
<evidence type="ECO:0000256" key="2">
    <source>
        <dbReference type="ARBA" id="ARBA00004401"/>
    </source>
</evidence>
<dbReference type="STRING" id="1230097.A0A423W776"/>
<evidence type="ECO:0000256" key="6">
    <source>
        <dbReference type="ARBA" id="ARBA00022801"/>
    </source>
</evidence>
<dbReference type="OrthoDB" id="68336at2759"/>
<dbReference type="InterPro" id="IPR017853">
    <property type="entry name" value="GH"/>
</dbReference>
<keyword evidence="8 17" id="KW-0472">Membrane</keyword>
<comment type="caution">
    <text evidence="18">The sequence shown here is derived from an EMBL/GenBank/DDBJ whole genome shotgun (WGS) entry which is preliminary data.</text>
</comment>
<dbReference type="GO" id="GO:0000272">
    <property type="term" value="P:polysaccharide catabolic process"/>
    <property type="evidence" value="ECO:0007669"/>
    <property type="project" value="UniProtKB-KW"/>
</dbReference>
<dbReference type="PANTHER" id="PTHR16631">
    <property type="entry name" value="GLUCAN 1,3-BETA-GLUCOSIDASE"/>
    <property type="match status" value="1"/>
</dbReference>
<comment type="subcellular location">
    <subcellularLocation>
        <location evidence="2">Cell membrane</location>
        <topology evidence="2">Single-pass type II membrane protein</topology>
    </subcellularLocation>
</comment>
<reference evidence="18 19" key="1">
    <citation type="submission" date="2015-09" db="EMBL/GenBank/DDBJ databases">
        <title>Host preference determinants of Valsa canker pathogens revealed by comparative genomics.</title>
        <authorList>
            <person name="Yin Z."/>
            <person name="Huang L."/>
        </authorList>
    </citation>
    <scope>NUCLEOTIDE SEQUENCE [LARGE SCALE GENOMIC DNA]</scope>
    <source>
        <strain evidence="18 19">SXYLt</strain>
    </source>
</reference>
<protein>
    <recommendedName>
        <fullName evidence="4">glucan endo-1,3-beta-D-glucosidase</fullName>
        <ecNumber evidence="4">3.2.1.39</ecNumber>
    </recommendedName>
    <alternativeName>
        <fullName evidence="15">Endo-1,3-beta-glucanase btgC</fullName>
    </alternativeName>
    <alternativeName>
        <fullName evidence="14">Laminarinase btgC</fullName>
    </alternativeName>
</protein>
<comment type="function">
    <text evidence="13">Glucanases play a role in cell expansion during growth, in cell-cell fusion during mating, and in spore release during sporulation. This enzyme may be involved in beta-glucan degradation. Active on laminarin and lichenan.</text>
</comment>
<dbReference type="GO" id="GO:0042973">
    <property type="term" value="F:glucan endo-1,3-beta-D-glucosidase activity"/>
    <property type="evidence" value="ECO:0007669"/>
    <property type="project" value="UniProtKB-EC"/>
</dbReference>
<organism evidence="18 19">
    <name type="scientific">Cytospora leucostoma</name>
    <dbReference type="NCBI Taxonomy" id="1230097"/>
    <lineage>
        <taxon>Eukaryota</taxon>
        <taxon>Fungi</taxon>
        <taxon>Dikarya</taxon>
        <taxon>Ascomycota</taxon>
        <taxon>Pezizomycotina</taxon>
        <taxon>Sordariomycetes</taxon>
        <taxon>Sordariomycetidae</taxon>
        <taxon>Diaporthales</taxon>
        <taxon>Cytosporaceae</taxon>
        <taxon>Cytospora</taxon>
    </lineage>
</organism>
<dbReference type="EC" id="3.2.1.39" evidence="4"/>
<keyword evidence="9" id="KW-0325">Glycoprotein</keyword>
<feature type="region of interest" description="Disordered" evidence="16">
    <location>
        <begin position="358"/>
        <end position="377"/>
    </location>
</feature>